<dbReference type="InterPro" id="IPR059098">
    <property type="entry name" value="WHD_MCM2"/>
</dbReference>
<dbReference type="Pfam" id="PF23669">
    <property type="entry name" value="WHD_MCM2"/>
    <property type="match status" value="1"/>
</dbReference>
<dbReference type="EC" id="3.6.4.12" evidence="1"/>
<dbReference type="GeneID" id="100501077"/>
<reference evidence="4" key="1">
    <citation type="journal article" date="2009" name="PLoS Genet.">
        <title>Sequencing, mapping, and analysis of 27,455 maize full-length cDNAs.</title>
        <authorList>
            <person name="Soderlund C."/>
            <person name="Descour A."/>
            <person name="Kudrna D."/>
            <person name="Bomhoff M."/>
            <person name="Boyd L."/>
            <person name="Currie J."/>
            <person name="Angelova A."/>
            <person name="Collura K."/>
            <person name="Wissotski M."/>
            <person name="Ashley E."/>
            <person name="Morrow D."/>
            <person name="Fernandes J."/>
            <person name="Walbot V."/>
            <person name="Yu Y."/>
        </authorList>
    </citation>
    <scope>NUCLEOTIDE SEQUENCE</scope>
    <source>
        <strain evidence="4">B73</strain>
    </source>
</reference>
<dbReference type="Pfam" id="PF17855">
    <property type="entry name" value="MCM_lid"/>
    <property type="match status" value="1"/>
</dbReference>
<dbReference type="AlphaFoldDB" id="C4J0T7"/>
<feature type="domain" description="MCM AAA-lid" evidence="2">
    <location>
        <begin position="1"/>
        <end position="30"/>
    </location>
</feature>
<evidence type="ECO:0000259" key="2">
    <source>
        <dbReference type="Pfam" id="PF17855"/>
    </source>
</evidence>
<dbReference type="Gene3D" id="3.40.50.300">
    <property type="entry name" value="P-loop containing nucleotide triphosphate hydrolases"/>
    <property type="match status" value="1"/>
</dbReference>
<sequence>MSEAHARMHLRSYVSQEDVDMAIRVLLDSFISTQKFGVQKALQKNFRKYMTFKKDYNELLLLLLRTLVKDAVHFEEIMAGSASRLTHVEVKLEDLRNKVSLHECFHTKDNRAE</sequence>
<evidence type="ECO:0000259" key="3">
    <source>
        <dbReference type="Pfam" id="PF23669"/>
    </source>
</evidence>
<evidence type="ECO:0000313" key="4">
    <source>
        <dbReference type="EMBL" id="ACR34787.1"/>
    </source>
</evidence>
<evidence type="ECO:0000256" key="1">
    <source>
        <dbReference type="ARBA" id="ARBA00012551"/>
    </source>
</evidence>
<dbReference type="ExpressionAtlas" id="C4J0T7">
    <property type="expression patterns" value="baseline and differential"/>
</dbReference>
<feature type="domain" description="DNA replication licensing factor MCM2-like winged-helix" evidence="3">
    <location>
        <begin position="54"/>
        <end position="105"/>
    </location>
</feature>
<protein>
    <recommendedName>
        <fullName evidence="1">DNA helicase</fullName>
        <ecNumber evidence="1">3.6.4.12</ecNumber>
    </recommendedName>
</protein>
<dbReference type="RefSeq" id="NP_001309332.1">
    <property type="nucleotide sequence ID" value="NM_001322403.1"/>
</dbReference>
<dbReference type="InterPro" id="IPR041562">
    <property type="entry name" value="MCM_lid"/>
</dbReference>
<proteinExistence type="evidence at transcript level"/>
<name>C4J0T7_MAIZE</name>
<dbReference type="OrthoDB" id="844at2759"/>
<dbReference type="KEGG" id="zma:100501077"/>
<dbReference type="GO" id="GO:0003678">
    <property type="term" value="F:DNA helicase activity"/>
    <property type="evidence" value="ECO:0007669"/>
    <property type="project" value="UniProtKB-EC"/>
</dbReference>
<organism evidence="4">
    <name type="scientific">Zea mays</name>
    <name type="common">Maize</name>
    <dbReference type="NCBI Taxonomy" id="4577"/>
    <lineage>
        <taxon>Eukaryota</taxon>
        <taxon>Viridiplantae</taxon>
        <taxon>Streptophyta</taxon>
        <taxon>Embryophyta</taxon>
        <taxon>Tracheophyta</taxon>
        <taxon>Spermatophyta</taxon>
        <taxon>Magnoliopsida</taxon>
        <taxon>Liliopsida</taxon>
        <taxon>Poales</taxon>
        <taxon>Poaceae</taxon>
        <taxon>PACMAD clade</taxon>
        <taxon>Panicoideae</taxon>
        <taxon>Andropogonodae</taxon>
        <taxon>Andropogoneae</taxon>
        <taxon>Tripsacinae</taxon>
        <taxon>Zea</taxon>
    </lineage>
</organism>
<accession>C4J0T7</accession>
<dbReference type="InterPro" id="IPR027417">
    <property type="entry name" value="P-loop_NTPase"/>
</dbReference>
<dbReference type="EMBL" id="BT084434">
    <property type="protein sequence ID" value="ACR34787.1"/>
    <property type="molecule type" value="mRNA"/>
</dbReference>